<dbReference type="EMBL" id="JAVHJO010000015">
    <property type="protein sequence ID" value="KAK6527581.1"/>
    <property type="molecule type" value="Genomic_DNA"/>
</dbReference>
<dbReference type="Proteomes" id="UP001365542">
    <property type="component" value="Unassembled WGS sequence"/>
</dbReference>
<accession>A0AAV9WVI5</accession>
<organism evidence="1 2">
    <name type="scientific">Orbilia ellipsospora</name>
    <dbReference type="NCBI Taxonomy" id="2528407"/>
    <lineage>
        <taxon>Eukaryota</taxon>
        <taxon>Fungi</taxon>
        <taxon>Dikarya</taxon>
        <taxon>Ascomycota</taxon>
        <taxon>Pezizomycotina</taxon>
        <taxon>Orbiliomycetes</taxon>
        <taxon>Orbiliales</taxon>
        <taxon>Orbiliaceae</taxon>
        <taxon>Orbilia</taxon>
    </lineage>
</organism>
<name>A0AAV9WVI5_9PEZI</name>
<evidence type="ECO:0000313" key="2">
    <source>
        <dbReference type="Proteomes" id="UP001365542"/>
    </source>
</evidence>
<protein>
    <submittedName>
        <fullName evidence="1">Uncharacterized protein</fullName>
    </submittedName>
</protein>
<reference evidence="1 2" key="1">
    <citation type="submission" date="2019-10" db="EMBL/GenBank/DDBJ databases">
        <authorList>
            <person name="Palmer J.M."/>
        </authorList>
    </citation>
    <scope>NUCLEOTIDE SEQUENCE [LARGE SCALE GENOMIC DNA]</scope>
    <source>
        <strain evidence="1 2">TWF694</strain>
    </source>
</reference>
<dbReference type="AlphaFoldDB" id="A0AAV9WVI5"/>
<evidence type="ECO:0000313" key="1">
    <source>
        <dbReference type="EMBL" id="KAK6527581.1"/>
    </source>
</evidence>
<sequence>MPCAAPFIYTSDAQFRISRGNDPWANSTKVYVQKYLDHEDLMRYGIGARWITFVPSRLRNVTHQMKWLAEHPRVLYHIDLAG</sequence>
<gene>
    <name evidence="1" type="ORF">TWF694_004565</name>
</gene>
<comment type="caution">
    <text evidence="1">The sequence shown here is derived from an EMBL/GenBank/DDBJ whole genome shotgun (WGS) entry which is preliminary data.</text>
</comment>
<keyword evidence="2" id="KW-1185">Reference proteome</keyword>
<proteinExistence type="predicted"/>